<gene>
    <name evidence="4" type="ORF">CLV40_103506</name>
</gene>
<dbReference type="OrthoDB" id="135105at2"/>
<name>A0A2S6GXI6_9PSEU</name>
<keyword evidence="5" id="KW-1185">Reference proteome</keyword>
<dbReference type="InterPro" id="IPR054547">
    <property type="entry name" value="NNH1"/>
</dbReference>
<evidence type="ECO:0000259" key="3">
    <source>
        <dbReference type="PROSITE" id="PS50837"/>
    </source>
</evidence>
<evidence type="ECO:0000256" key="1">
    <source>
        <dbReference type="ARBA" id="ARBA00022741"/>
    </source>
</evidence>
<dbReference type="PANTHER" id="PTHR46844:SF1">
    <property type="entry name" value="SLR5058 PROTEIN"/>
    <property type="match status" value="1"/>
</dbReference>
<keyword evidence="1" id="KW-0547">Nucleotide-binding</keyword>
<protein>
    <submittedName>
        <fullName evidence="4">NACHT domain-containing protein</fullName>
    </submittedName>
</protein>
<organism evidence="4 5">
    <name type="scientific">Actinokineospora auranticolor</name>
    <dbReference type="NCBI Taxonomy" id="155976"/>
    <lineage>
        <taxon>Bacteria</taxon>
        <taxon>Bacillati</taxon>
        <taxon>Actinomycetota</taxon>
        <taxon>Actinomycetes</taxon>
        <taxon>Pseudonocardiales</taxon>
        <taxon>Pseudonocardiaceae</taxon>
        <taxon>Actinokineospora</taxon>
    </lineage>
</organism>
<comment type="caution">
    <text evidence="4">The sequence shown here is derived from an EMBL/GenBank/DDBJ whole genome shotgun (WGS) entry which is preliminary data.</text>
</comment>
<evidence type="ECO:0000313" key="5">
    <source>
        <dbReference type="Proteomes" id="UP000239203"/>
    </source>
</evidence>
<dbReference type="InterPro" id="IPR027417">
    <property type="entry name" value="P-loop_NTPase"/>
</dbReference>
<reference evidence="4 5" key="1">
    <citation type="submission" date="2018-02" db="EMBL/GenBank/DDBJ databases">
        <title>Genomic Encyclopedia of Archaeal and Bacterial Type Strains, Phase II (KMG-II): from individual species to whole genera.</title>
        <authorList>
            <person name="Goeker M."/>
        </authorList>
    </citation>
    <scope>NUCLEOTIDE SEQUENCE [LARGE SCALE GENOMIC DNA]</scope>
    <source>
        <strain evidence="4 5">YU 961-1</strain>
    </source>
</reference>
<sequence length="1011" mass="111210">MTERESSLADLVAAEVAGPLDRVKAASLVERIGYGVAEQLAPLVEQRFGTLPPNEVEAATLAVIDVLDDVDLSDDGLLAADADAEALAKQVRAQFPDHARAAGLSEAARPLYELALDQACRYLVQVLRHLPTFQPRALSAVLGRLSTVTEQLDLVLGRIPTTSLYAPRGTDLDADFEAEYLRVLATTLDRLELLGLPGDEQPTLALTVAYLSLSVSDEFGRPRRRRRDSTPLRFDHLGGVPDQTDGIPVESAIGKHDRVLLRGDAGSGKTTLLSWLAVRAARRELGGALAEWNGRVPFLIRLRSHATGRLPGPEDFARDAAPGLAAVMPEGWAHRLLLSGRAVLLVDGVDEVLPSRRRAVKNWLRDDVLAAYPRARVVITARTAAADRRWLAAEGFTTVTLESMSPANVIAFTDRWHRAAEATGTHLDITAAECRLRTQLERSHLRELAATPLLCAMLCALNLAHRAELPRNRMDLYAKALSMLLHFRDAERGIAGLLSDTEKRVLLRDLAWRLTLANRIEFTTERALEHLSTKVRAMPNVSEAPAALLEHLVERSGVLRSPAPGQVDFVHRTFQEYLAADEAIQQHHVDTLIGNAHLDTWWDTVIMACGHATAKQADDLVTGILDHAEAEAEHSRHLRLLAAACLETIQDIASETRDRVDTMIRRTLVPPKDLRETKSLAAIGHRLLGYLPRSLDEFPEATAAAVVRAAALTGAKEALPRLAGYAGDPRYQVQQEVTAAWKFFDPAAYADEVLAEAPLFDGWISVTYRRHLPHLHRLRKLTSVDVRLDLNQGLESLHDLQDVRLLNRLWLRLPARATCDLELLTGHTGLESLLIWGKAEVVGVRALAELAGIEDIGVAGWPAPLSAFGCLPRLQTLRLLGRQRYDLALEPLPGVVQLMINRNLAGWMDLDLRAHFPDLRHLSLVGLRAPALDRLAAVDLVSLNLHGCRDIALAPLREHPTLESLGLTGLKTVVDLTALAGLDWEFLLDRQGEFKGREGLGPRVRLSTAYY</sequence>
<accession>A0A2S6GXI6</accession>
<evidence type="ECO:0000256" key="2">
    <source>
        <dbReference type="ARBA" id="ARBA00022840"/>
    </source>
</evidence>
<dbReference type="PANTHER" id="PTHR46844">
    <property type="entry name" value="SLR5058 PROTEIN"/>
    <property type="match status" value="1"/>
</dbReference>
<dbReference type="Pfam" id="PF22733">
    <property type="entry name" value="NNH1"/>
    <property type="match status" value="1"/>
</dbReference>
<dbReference type="SUPFAM" id="SSF52540">
    <property type="entry name" value="P-loop containing nucleoside triphosphate hydrolases"/>
    <property type="match status" value="1"/>
</dbReference>
<evidence type="ECO:0000313" key="4">
    <source>
        <dbReference type="EMBL" id="PPK69896.1"/>
    </source>
</evidence>
<dbReference type="SUPFAM" id="SSF52058">
    <property type="entry name" value="L domain-like"/>
    <property type="match status" value="1"/>
</dbReference>
<dbReference type="Proteomes" id="UP000239203">
    <property type="component" value="Unassembled WGS sequence"/>
</dbReference>
<dbReference type="InterPro" id="IPR007111">
    <property type="entry name" value="NACHT_NTPase"/>
</dbReference>
<dbReference type="Pfam" id="PF05729">
    <property type="entry name" value="NACHT"/>
    <property type="match status" value="1"/>
</dbReference>
<dbReference type="Gene3D" id="3.80.10.10">
    <property type="entry name" value="Ribonuclease Inhibitor"/>
    <property type="match status" value="1"/>
</dbReference>
<dbReference type="AlphaFoldDB" id="A0A2S6GXI6"/>
<dbReference type="Gene3D" id="3.40.50.300">
    <property type="entry name" value="P-loop containing nucleotide triphosphate hydrolases"/>
    <property type="match status" value="1"/>
</dbReference>
<dbReference type="EMBL" id="PTIX01000003">
    <property type="protein sequence ID" value="PPK69896.1"/>
    <property type="molecule type" value="Genomic_DNA"/>
</dbReference>
<feature type="domain" description="NACHT" evidence="3">
    <location>
        <begin position="257"/>
        <end position="585"/>
    </location>
</feature>
<dbReference type="PROSITE" id="PS50837">
    <property type="entry name" value="NACHT"/>
    <property type="match status" value="1"/>
</dbReference>
<dbReference type="InterPro" id="IPR032675">
    <property type="entry name" value="LRR_dom_sf"/>
</dbReference>
<dbReference type="GO" id="GO:0005524">
    <property type="term" value="F:ATP binding"/>
    <property type="evidence" value="ECO:0007669"/>
    <property type="project" value="UniProtKB-KW"/>
</dbReference>
<keyword evidence="2" id="KW-0067">ATP-binding</keyword>
<proteinExistence type="predicted"/>